<organism evidence="1 2">
    <name type="scientific">Pannus brasiliensis CCIBt3594</name>
    <dbReference type="NCBI Taxonomy" id="1427578"/>
    <lineage>
        <taxon>Bacteria</taxon>
        <taxon>Bacillati</taxon>
        <taxon>Cyanobacteriota</taxon>
        <taxon>Cyanophyceae</taxon>
        <taxon>Oscillatoriophycideae</taxon>
        <taxon>Chroococcales</taxon>
        <taxon>Microcystaceae</taxon>
        <taxon>Pannus</taxon>
    </lineage>
</organism>
<reference evidence="1 2" key="1">
    <citation type="submission" date="2024-01" db="EMBL/GenBank/DDBJ databases">
        <title>Genomic insights into the taxonomy and metabolism of the cyanobacterium Pannus brasiliensis CCIBt3594.</title>
        <authorList>
            <person name="Machado M."/>
            <person name="Botero N.B."/>
            <person name="Andreote A.P.D."/>
            <person name="Feitosa A.M.T."/>
            <person name="Popin R."/>
            <person name="Sivonen K."/>
            <person name="Fiore M.F."/>
        </authorList>
    </citation>
    <scope>NUCLEOTIDE SEQUENCE [LARGE SCALE GENOMIC DNA]</scope>
    <source>
        <strain evidence="1 2">CCIBt3594</strain>
    </source>
</reference>
<gene>
    <name evidence="1" type="ORF">V0288_17320</name>
</gene>
<name>A0AAW9QX89_9CHRO</name>
<protein>
    <submittedName>
        <fullName evidence="1">Uncharacterized protein</fullName>
    </submittedName>
</protein>
<dbReference type="Proteomes" id="UP001328733">
    <property type="component" value="Unassembled WGS sequence"/>
</dbReference>
<evidence type="ECO:0000313" key="1">
    <source>
        <dbReference type="EMBL" id="MEG3438892.1"/>
    </source>
</evidence>
<comment type="caution">
    <text evidence="1">The sequence shown here is derived from an EMBL/GenBank/DDBJ whole genome shotgun (WGS) entry which is preliminary data.</text>
</comment>
<evidence type="ECO:0000313" key="2">
    <source>
        <dbReference type="Proteomes" id="UP001328733"/>
    </source>
</evidence>
<keyword evidence="2" id="KW-1185">Reference proteome</keyword>
<accession>A0AAW9QX89</accession>
<proteinExistence type="predicted"/>
<dbReference type="AlphaFoldDB" id="A0AAW9QX89"/>
<sequence>MTELLVSWRVSVEIQNLLEDEDREVFMALSEVYLEWKEATKREAREEGRQEEREERRSMIENLLRVRFGELDESFNRAIEGLLELPAIESSRLLLEASREELLARFDRAE</sequence>
<dbReference type="EMBL" id="JBAFSM010000036">
    <property type="protein sequence ID" value="MEG3438892.1"/>
    <property type="molecule type" value="Genomic_DNA"/>
</dbReference>